<dbReference type="GO" id="GO:0032259">
    <property type="term" value="P:methylation"/>
    <property type="evidence" value="ECO:0007669"/>
    <property type="project" value="UniProtKB-KW"/>
</dbReference>
<keyword evidence="2 5" id="KW-0812">Transmembrane</keyword>
<evidence type="ECO:0000256" key="5">
    <source>
        <dbReference type="SAM" id="Phobius"/>
    </source>
</evidence>
<evidence type="ECO:0000256" key="3">
    <source>
        <dbReference type="ARBA" id="ARBA00022989"/>
    </source>
</evidence>
<dbReference type="RefSeq" id="WP_019173818.1">
    <property type="nucleotide sequence ID" value="NZ_QGGG01000013.1"/>
</dbReference>
<comment type="subcellular location">
    <subcellularLocation>
        <location evidence="1">Endomembrane system</location>
        <topology evidence="1">Multi-pass membrane protein</topology>
    </subcellularLocation>
</comment>
<dbReference type="AlphaFoldDB" id="A0A316C0R8"/>
<gene>
    <name evidence="6" type="ORF">C7441_113144</name>
</gene>
<protein>
    <submittedName>
        <fullName evidence="6">Protein-S-isoprenylcysteine O-methyltransferase Ste14</fullName>
    </submittedName>
</protein>
<keyword evidence="7" id="KW-1185">Reference proteome</keyword>
<dbReference type="GO" id="GO:0012505">
    <property type="term" value="C:endomembrane system"/>
    <property type="evidence" value="ECO:0007669"/>
    <property type="project" value="UniProtKB-SubCell"/>
</dbReference>
<accession>A0A316C0R8</accession>
<evidence type="ECO:0000256" key="4">
    <source>
        <dbReference type="ARBA" id="ARBA00023136"/>
    </source>
</evidence>
<reference evidence="6 7" key="1">
    <citation type="submission" date="2018-05" db="EMBL/GenBank/DDBJ databases">
        <title>Genomic Encyclopedia of Type Strains, Phase IV (KMG-IV): sequencing the most valuable type-strain genomes for metagenomic binning, comparative biology and taxonomic classification.</title>
        <authorList>
            <person name="Goeker M."/>
        </authorList>
    </citation>
    <scope>NUCLEOTIDE SEQUENCE [LARGE SCALE GENOMIC DNA]</scope>
    <source>
        <strain evidence="6 7">DSM 6986</strain>
    </source>
</reference>
<keyword evidence="6" id="KW-0808">Transferase</keyword>
<evidence type="ECO:0000256" key="2">
    <source>
        <dbReference type="ARBA" id="ARBA00022692"/>
    </source>
</evidence>
<keyword evidence="4 5" id="KW-0472">Membrane</keyword>
<feature type="transmembrane region" description="Helical" evidence="5">
    <location>
        <begin position="45"/>
        <end position="65"/>
    </location>
</feature>
<dbReference type="InterPro" id="IPR007318">
    <property type="entry name" value="Phopholipid_MeTrfase"/>
</dbReference>
<comment type="caution">
    <text evidence="6">The sequence shown here is derived from an EMBL/GenBank/DDBJ whole genome shotgun (WGS) entry which is preliminary data.</text>
</comment>
<keyword evidence="6" id="KW-0489">Methyltransferase</keyword>
<sequence length="203" mass="22683">MSPASLSRFQKRRRIALAILVAVLFIALLFVESAGSGRFHEYVEALGISLIFIAILGRTWCTLYIGGRKAAEIVDTGPYSVTRNPLYVFSAIGAAGVGAMVGSITVAVGFAVLTWAAFHYVTLVEEDYLKKNFGQPYLDYLARVPRFFPNFGLFREADMLTVKPRNLYRTFADGLLFLLAYPFFEVIEYLQNSGLLPVVLRLY</sequence>
<evidence type="ECO:0000256" key="1">
    <source>
        <dbReference type="ARBA" id="ARBA00004127"/>
    </source>
</evidence>
<dbReference type="Gene3D" id="1.20.120.1630">
    <property type="match status" value="1"/>
</dbReference>
<name>A0A316C0R8_PSESE</name>
<dbReference type="PANTHER" id="PTHR12714:SF9">
    <property type="entry name" value="PROTEIN-S-ISOPRENYLCYSTEINE O-METHYLTRANSFERASE"/>
    <property type="match status" value="1"/>
</dbReference>
<feature type="transmembrane region" description="Helical" evidence="5">
    <location>
        <begin position="86"/>
        <end position="117"/>
    </location>
</feature>
<keyword evidence="3 5" id="KW-1133">Transmembrane helix</keyword>
<dbReference type="PANTHER" id="PTHR12714">
    <property type="entry name" value="PROTEIN-S ISOPRENYLCYSTEINE O-METHYLTRANSFERASE"/>
    <property type="match status" value="1"/>
</dbReference>
<organism evidence="6 7">
    <name type="scientific">Pseudaminobacter salicylatoxidans</name>
    <dbReference type="NCBI Taxonomy" id="93369"/>
    <lineage>
        <taxon>Bacteria</taxon>
        <taxon>Pseudomonadati</taxon>
        <taxon>Pseudomonadota</taxon>
        <taxon>Alphaproteobacteria</taxon>
        <taxon>Hyphomicrobiales</taxon>
        <taxon>Phyllobacteriaceae</taxon>
        <taxon>Pseudaminobacter</taxon>
    </lineage>
</organism>
<dbReference type="GO" id="GO:0008168">
    <property type="term" value="F:methyltransferase activity"/>
    <property type="evidence" value="ECO:0007669"/>
    <property type="project" value="UniProtKB-KW"/>
</dbReference>
<dbReference type="OrthoDB" id="7210610at2"/>
<dbReference type="Proteomes" id="UP000245396">
    <property type="component" value="Unassembled WGS sequence"/>
</dbReference>
<evidence type="ECO:0000313" key="6">
    <source>
        <dbReference type="EMBL" id="PWJ80217.1"/>
    </source>
</evidence>
<dbReference type="STRING" id="1192868.GCA_000304395_04393"/>
<evidence type="ECO:0000313" key="7">
    <source>
        <dbReference type="Proteomes" id="UP000245396"/>
    </source>
</evidence>
<proteinExistence type="predicted"/>
<dbReference type="Pfam" id="PF04191">
    <property type="entry name" value="PEMT"/>
    <property type="match status" value="1"/>
</dbReference>
<dbReference type="EMBL" id="QGGG01000013">
    <property type="protein sequence ID" value="PWJ80217.1"/>
    <property type="molecule type" value="Genomic_DNA"/>
</dbReference>